<proteinExistence type="inferred from homology"/>
<reference evidence="10 11" key="1">
    <citation type="submission" date="2015-12" db="EMBL/GenBank/DDBJ databases">
        <title>A stable core within a dynamic pangenome in Sulfolobus acidocaldarius.</title>
        <authorList>
            <person name="Anderson R."/>
            <person name="Kouris A."/>
            <person name="Seward C."/>
            <person name="Campbell K."/>
            <person name="Whitaker R."/>
        </authorList>
    </citation>
    <scope>NUCLEOTIDE SEQUENCE [LARGE SCALE GENOMIC DNA]</scope>
    <source>
        <strain evidence="8 11">GG12-C01-09</strain>
        <strain evidence="9 10">NG05B_CO5_07</strain>
    </source>
</reference>
<dbReference type="GO" id="GO:0016887">
    <property type="term" value="F:ATP hydrolysis activity"/>
    <property type="evidence" value="ECO:0007669"/>
    <property type="project" value="InterPro"/>
</dbReference>
<dbReference type="PaxDb" id="1435377-SUSAZ_02260"/>
<evidence type="ECO:0000313" key="9">
    <source>
        <dbReference type="EMBL" id="ALU31924.1"/>
    </source>
</evidence>
<comment type="caution">
    <text evidence="7">Lacks conserved residue(s) required for the propagation of feature annotation.</text>
</comment>
<protein>
    <recommendedName>
        <fullName evidence="7">Putative adenylate kinase</fullName>
        <shortName evidence="7">AK</shortName>
        <ecNumber evidence="7">2.7.4.3</ecNumber>
    </recommendedName>
    <alternativeName>
        <fullName evidence="7">ATP-AMP transphosphorylase</fullName>
    </alternativeName>
</protein>
<dbReference type="GO" id="GO:0005524">
    <property type="term" value="F:ATP binding"/>
    <property type="evidence" value="ECO:0007669"/>
    <property type="project" value="UniProtKB-UniRule"/>
</dbReference>
<comment type="similarity">
    <text evidence="7">Belongs to the adenylate kinase family. AK6 subfamily.</text>
</comment>
<keyword evidence="3 7" id="KW-0808">Transferase</keyword>
<dbReference type="PANTHER" id="PTHR12595:SF0">
    <property type="entry name" value="ADENYLATE KINASE ISOENZYME 6"/>
    <property type="match status" value="1"/>
</dbReference>
<dbReference type="GO" id="GO:0004017">
    <property type="term" value="F:AMP kinase activity"/>
    <property type="evidence" value="ECO:0007669"/>
    <property type="project" value="UniProtKB-UniRule"/>
</dbReference>
<gene>
    <name evidence="8" type="ORF">ATY89_04095</name>
    <name evidence="9" type="ORF">ATZ20_07120</name>
</gene>
<dbReference type="GO" id="GO:0006364">
    <property type="term" value="P:rRNA processing"/>
    <property type="evidence" value="ECO:0007669"/>
    <property type="project" value="UniProtKB-KW"/>
</dbReference>
<feature type="binding site" evidence="7">
    <location>
        <position position="13"/>
    </location>
    <ligand>
        <name>ATP</name>
        <dbReference type="ChEBI" id="CHEBI:30616"/>
    </ligand>
</feature>
<evidence type="ECO:0000256" key="4">
    <source>
        <dbReference type="ARBA" id="ARBA00022741"/>
    </source>
</evidence>
<dbReference type="OMA" id="QCEIFGT"/>
<feature type="binding site" evidence="7">
    <location>
        <position position="12"/>
    </location>
    <ligand>
        <name>ATP</name>
        <dbReference type="ChEBI" id="CHEBI:30616"/>
    </ligand>
</feature>
<feature type="binding site" evidence="7">
    <location>
        <position position="14"/>
    </location>
    <ligand>
        <name>ATP</name>
        <dbReference type="ChEBI" id="CHEBI:30616"/>
    </ligand>
</feature>
<sequence length="189" mass="21663">MIIIVAGTPGTGKTTVAKALSEKLNLNFLLLSSFIIENKAYTEYDDIRQSYIIDEDKVFELIEKYIENNPNVVIETIYPSLVPKADKIVVLKRDPFILHEELKKRNWNELKIAENLEAEILGVIEAEAIEAFGKDKVCSINNTGRTISQILEKIIKNECEQIDWLDDEKIQNFLLSLDKVISKYEDEKS</sequence>
<keyword evidence="6 7" id="KW-0067">ATP-binding</keyword>
<comment type="subunit">
    <text evidence="7">Interacts with uS11. Not a structural component of 40S pre-ribosomes, but transiently interacts with them by binding to uS11.</text>
</comment>
<evidence type="ECO:0000313" key="11">
    <source>
        <dbReference type="Proteomes" id="UP000065473"/>
    </source>
</evidence>
<dbReference type="Pfam" id="PF13238">
    <property type="entry name" value="AAA_18"/>
    <property type="match status" value="1"/>
</dbReference>
<accession>A0A0U2N9Q1</accession>
<evidence type="ECO:0000313" key="8">
    <source>
        <dbReference type="EMBL" id="ALU29197.1"/>
    </source>
</evidence>
<evidence type="ECO:0000256" key="3">
    <source>
        <dbReference type="ARBA" id="ARBA00022679"/>
    </source>
</evidence>
<keyword evidence="4 7" id="KW-0547">Nucleotide-binding</keyword>
<comment type="catalytic activity">
    <reaction evidence="7">
        <text>AMP + ATP = 2 ADP</text>
        <dbReference type="Rhea" id="RHEA:12973"/>
        <dbReference type="ChEBI" id="CHEBI:30616"/>
        <dbReference type="ChEBI" id="CHEBI:456215"/>
        <dbReference type="ChEBI" id="CHEBI:456216"/>
        <dbReference type="EC" id="2.7.4.3"/>
    </reaction>
</comment>
<evidence type="ECO:0000313" key="10">
    <source>
        <dbReference type="Proteomes" id="UP000060043"/>
    </source>
</evidence>
<evidence type="ECO:0000256" key="5">
    <source>
        <dbReference type="ARBA" id="ARBA00022777"/>
    </source>
</evidence>
<keyword evidence="5 7" id="KW-0418">Kinase</keyword>
<feature type="region of interest" description="LID" evidence="7">
    <location>
        <begin position="104"/>
        <end position="114"/>
    </location>
</feature>
<dbReference type="RefSeq" id="WP_011277357.1">
    <property type="nucleotide sequence ID" value="NZ_BHWZ01000001.1"/>
</dbReference>
<keyword evidence="1 7" id="KW-0690">Ribosome biogenesis</keyword>
<evidence type="ECO:0000256" key="6">
    <source>
        <dbReference type="ARBA" id="ARBA00022840"/>
    </source>
</evidence>
<dbReference type="Proteomes" id="UP000060043">
    <property type="component" value="Chromosome"/>
</dbReference>
<evidence type="ECO:0000256" key="2">
    <source>
        <dbReference type="ARBA" id="ARBA00022552"/>
    </source>
</evidence>
<comment type="function">
    <text evidence="7">Broad-specificity nucleoside monophosphate (NMP) kinase that catalyzes the reversible transfer of the terminal phosphate group between nucleoside triphosphates and monophosphates. Has also ATPase activity. Involved in the late maturation steps of the 30S ribosomal particles, specifically 16S rRNA maturation. While NMP activity is not required for ribosome maturation, ATPase activity is. Associates transiently with small ribosomal subunit protein uS11. ATP hydrolysis breaks the interaction with uS11. May temporarily remove uS11 from the ribosome to enable a conformational change of the ribosomal RNA that is needed for the final maturation step of the small ribosomal subunit.</text>
</comment>
<feature type="binding site" evidence="7">
    <location>
        <position position="105"/>
    </location>
    <ligand>
        <name>ATP</name>
        <dbReference type="ChEBI" id="CHEBI:30616"/>
    </ligand>
</feature>
<dbReference type="HAMAP" id="MF_00039">
    <property type="entry name" value="Adenylate_kinase_AK6"/>
    <property type="match status" value="1"/>
</dbReference>
<organism evidence="8 11">
    <name type="scientific">Sulfolobus acidocaldarius</name>
    <dbReference type="NCBI Taxonomy" id="2285"/>
    <lineage>
        <taxon>Archaea</taxon>
        <taxon>Thermoproteota</taxon>
        <taxon>Thermoprotei</taxon>
        <taxon>Sulfolobales</taxon>
        <taxon>Sulfolobaceae</taxon>
        <taxon>Sulfolobus</taxon>
    </lineage>
</organism>
<dbReference type="AlphaFoldDB" id="A0A0U2N9Q1"/>
<dbReference type="EC" id="2.7.4.3" evidence="7"/>
<feature type="binding site" evidence="7">
    <location>
        <position position="15"/>
    </location>
    <ligand>
        <name>ATP</name>
        <dbReference type="ChEBI" id="CHEBI:30616"/>
    </ligand>
</feature>
<dbReference type="EMBL" id="CP013695">
    <property type="protein sequence ID" value="ALU31924.1"/>
    <property type="molecule type" value="Genomic_DNA"/>
</dbReference>
<keyword evidence="2 7" id="KW-0698">rRNA processing</keyword>
<dbReference type="Proteomes" id="UP000065473">
    <property type="component" value="Chromosome"/>
</dbReference>
<dbReference type="GO" id="GO:0042274">
    <property type="term" value="P:ribosomal small subunit biogenesis"/>
    <property type="evidence" value="ECO:0007669"/>
    <property type="project" value="UniProtKB-UniRule"/>
</dbReference>
<evidence type="ECO:0000256" key="1">
    <source>
        <dbReference type="ARBA" id="ARBA00022517"/>
    </source>
</evidence>
<name>A0A0U2N9Q1_9CREN</name>
<evidence type="ECO:0000256" key="7">
    <source>
        <dbReference type="HAMAP-Rule" id="MF_00039"/>
    </source>
</evidence>
<dbReference type="STRING" id="1435377.SUSAZ_02260"/>
<dbReference type="InterPro" id="IPR020618">
    <property type="entry name" value="Adenyl_kinase_AK6"/>
</dbReference>
<dbReference type="EMBL" id="CP013694">
    <property type="protein sequence ID" value="ALU29197.1"/>
    <property type="molecule type" value="Genomic_DNA"/>
</dbReference>
<dbReference type="PANTHER" id="PTHR12595">
    <property type="entry name" value="POS9-ACTIVATING FACTOR FAP7-RELATED"/>
    <property type="match status" value="1"/>
</dbReference>
<comment type="catalytic activity">
    <reaction evidence="7">
        <text>ATP + H2O = ADP + phosphate + H(+)</text>
        <dbReference type="Rhea" id="RHEA:13065"/>
        <dbReference type="ChEBI" id="CHEBI:15377"/>
        <dbReference type="ChEBI" id="CHEBI:15378"/>
        <dbReference type="ChEBI" id="CHEBI:30616"/>
        <dbReference type="ChEBI" id="CHEBI:43474"/>
        <dbReference type="ChEBI" id="CHEBI:456216"/>
    </reaction>
</comment>
<dbReference type="OrthoDB" id="8730at2157"/>
<dbReference type="SUPFAM" id="SSF52540">
    <property type="entry name" value="P-loop containing nucleoside triphosphate hydrolases"/>
    <property type="match status" value="1"/>
</dbReference>
<feature type="binding site" evidence="7">
    <location>
        <position position="10"/>
    </location>
    <ligand>
        <name>ATP</name>
        <dbReference type="ChEBI" id="CHEBI:30616"/>
    </ligand>
</feature>
<dbReference type="GeneID" id="14550970"/>
<dbReference type="InterPro" id="IPR027417">
    <property type="entry name" value="P-loop_NTPase"/>
</dbReference>
<dbReference type="Gene3D" id="3.40.50.300">
    <property type="entry name" value="P-loop containing nucleotide triphosphate hydrolases"/>
    <property type="match status" value="1"/>
</dbReference>